<proteinExistence type="predicted"/>
<keyword evidence="2" id="KW-1185">Reference proteome</keyword>
<gene>
    <name evidence="1" type="ORF">AAH991_33440</name>
</gene>
<protein>
    <submittedName>
        <fullName evidence="1">Uncharacterized protein</fullName>
    </submittedName>
</protein>
<organism evidence="1 2">
    <name type="scientific">Microbispora maris</name>
    <dbReference type="NCBI Taxonomy" id="3144104"/>
    <lineage>
        <taxon>Bacteria</taxon>
        <taxon>Bacillati</taxon>
        <taxon>Actinomycetota</taxon>
        <taxon>Actinomycetes</taxon>
        <taxon>Streptosporangiales</taxon>
        <taxon>Streptosporangiaceae</taxon>
        <taxon>Microbispora</taxon>
    </lineage>
</organism>
<evidence type="ECO:0000313" key="2">
    <source>
        <dbReference type="Proteomes" id="UP001447516"/>
    </source>
</evidence>
<name>A0ABV0AXQ9_9ACTN</name>
<dbReference type="EMBL" id="JBDJAW010000042">
    <property type="protein sequence ID" value="MEN3540055.1"/>
    <property type="molecule type" value="Genomic_DNA"/>
</dbReference>
<reference evidence="1 2" key="1">
    <citation type="submission" date="2024-05" db="EMBL/GenBank/DDBJ databases">
        <title>Microbispora sp.ZYX-F-249.</title>
        <authorList>
            <person name="Xie H."/>
        </authorList>
    </citation>
    <scope>NUCLEOTIDE SEQUENCE [LARGE SCALE GENOMIC DNA]</scope>
    <source>
        <strain evidence="1 2">ZYX-F-249</strain>
    </source>
</reference>
<sequence length="69" mass="7707">MIRTLHRLGDRLLERLLPGAEARADTCYYVGWQGNYCVKNCYPNPTGSICVKYGSYGSCSGPWTNLGRC</sequence>
<comment type="caution">
    <text evidence="1">The sequence shown here is derived from an EMBL/GenBank/DDBJ whole genome shotgun (WGS) entry which is preliminary data.</text>
</comment>
<evidence type="ECO:0000313" key="1">
    <source>
        <dbReference type="EMBL" id="MEN3540055.1"/>
    </source>
</evidence>
<dbReference type="RefSeq" id="WP_346229917.1">
    <property type="nucleotide sequence ID" value="NZ_JBDJAW010000042.1"/>
</dbReference>
<accession>A0ABV0AXQ9</accession>
<dbReference type="Proteomes" id="UP001447516">
    <property type="component" value="Unassembled WGS sequence"/>
</dbReference>